<feature type="domain" description="EGF-like" evidence="21">
    <location>
        <begin position="125"/>
        <end position="160"/>
    </location>
</feature>
<dbReference type="Gene3D" id="4.10.470.20">
    <property type="match status" value="2"/>
</dbReference>
<feature type="domain" description="EGF-like" evidence="21">
    <location>
        <begin position="384"/>
        <end position="427"/>
    </location>
</feature>
<evidence type="ECO:0000259" key="22">
    <source>
        <dbReference type="PROSITE" id="PS50258"/>
    </source>
</evidence>
<protein>
    <submittedName>
        <fullName evidence="24">Neurogenic locus notch homolog protein 3-like</fullName>
    </submittedName>
</protein>
<evidence type="ECO:0000256" key="2">
    <source>
        <dbReference type="ARBA" id="ARBA00004251"/>
    </source>
</evidence>
<feature type="domain" description="EGF-like" evidence="21">
    <location>
        <begin position="162"/>
        <end position="198"/>
    </location>
</feature>
<dbReference type="Pfam" id="PF00008">
    <property type="entry name" value="EGF"/>
    <property type="match status" value="6"/>
</dbReference>
<dbReference type="SMART" id="SM00179">
    <property type="entry name" value="EGF_CA"/>
    <property type="match status" value="9"/>
</dbReference>
<keyword evidence="6 20" id="KW-0245">EGF-like domain</keyword>
<keyword evidence="18" id="KW-0325">Glycoprotein</keyword>
<dbReference type="Pfam" id="PF00066">
    <property type="entry name" value="Notch"/>
    <property type="match status" value="3"/>
</dbReference>
<feature type="non-terminal residue" evidence="24">
    <location>
        <position position="741"/>
    </location>
</feature>
<feature type="non-terminal residue" evidence="24">
    <location>
        <position position="1"/>
    </location>
</feature>
<evidence type="ECO:0000256" key="16">
    <source>
        <dbReference type="ARBA" id="ARBA00023159"/>
    </source>
</evidence>
<feature type="disulfide bond" evidence="20">
    <location>
        <begin position="334"/>
        <end position="343"/>
    </location>
</feature>
<keyword evidence="17" id="KW-0804">Transcription</keyword>
<dbReference type="InterPro" id="IPR018097">
    <property type="entry name" value="EGF_Ca-bd_CS"/>
</dbReference>
<comment type="similarity">
    <text evidence="3">Belongs to the NOTCH family.</text>
</comment>
<dbReference type="Pfam" id="PF07684">
    <property type="entry name" value="NODP"/>
    <property type="match status" value="1"/>
</dbReference>
<dbReference type="InterPro" id="IPR049883">
    <property type="entry name" value="NOTCH1_EGF-like"/>
</dbReference>
<feature type="domain" description="EGF-like" evidence="21">
    <location>
        <begin position="238"/>
        <end position="272"/>
    </location>
</feature>
<dbReference type="PROSITE" id="PS50258">
    <property type="entry name" value="LNR"/>
    <property type="match status" value="3"/>
</dbReference>
<dbReference type="PANTHER" id="PTHR24049">
    <property type="entry name" value="CRUMBS FAMILY MEMBER"/>
    <property type="match status" value="1"/>
</dbReference>
<dbReference type="PROSITE" id="PS00022">
    <property type="entry name" value="EGF_1"/>
    <property type="match status" value="9"/>
</dbReference>
<feature type="domain" description="EGF-like" evidence="21">
    <location>
        <begin position="87"/>
        <end position="123"/>
    </location>
</feature>
<dbReference type="SUPFAM" id="SSF90193">
    <property type="entry name" value="Notch domain"/>
    <property type="match status" value="3"/>
</dbReference>
<feature type="disulfide bond" evidence="20">
    <location>
        <begin position="372"/>
        <end position="381"/>
    </location>
</feature>
<dbReference type="SMART" id="SM00181">
    <property type="entry name" value="EGF"/>
    <property type="match status" value="10"/>
</dbReference>
<dbReference type="Pfam" id="PF07645">
    <property type="entry name" value="EGF_CA"/>
    <property type="match status" value="1"/>
</dbReference>
<keyword evidence="4" id="KW-0217">Developmental protein</keyword>
<dbReference type="Gene3D" id="2.10.25.10">
    <property type="entry name" value="Laminin"/>
    <property type="match status" value="10"/>
</dbReference>
<feature type="domain" description="EGF-like" evidence="21">
    <location>
        <begin position="307"/>
        <end position="344"/>
    </location>
</feature>
<feature type="disulfide bond" evidence="20">
    <location>
        <begin position="75"/>
        <end position="84"/>
    </location>
</feature>
<dbReference type="InterPro" id="IPR000742">
    <property type="entry name" value="EGF"/>
</dbReference>
<feature type="domain" description="EGF-like" evidence="21">
    <location>
        <begin position="9"/>
        <end position="46"/>
    </location>
</feature>
<dbReference type="InterPro" id="IPR000152">
    <property type="entry name" value="EGF-type_Asp/Asn_hydroxyl_site"/>
</dbReference>
<dbReference type="InterPro" id="IPR011656">
    <property type="entry name" value="Notch_NODP_dom"/>
</dbReference>
<evidence type="ECO:0000256" key="14">
    <source>
        <dbReference type="ARBA" id="ARBA00023136"/>
    </source>
</evidence>
<keyword evidence="15 20" id="KW-1015">Disulfide bond</keyword>
<name>A0ABM0Q2D4_GALVR</name>
<organism evidence="23 24">
    <name type="scientific">Galeopterus variegatus</name>
    <name type="common">Malayan flying lemur</name>
    <name type="synonym">Cynocephalus variegatus</name>
    <dbReference type="NCBI Taxonomy" id="482537"/>
    <lineage>
        <taxon>Eukaryota</taxon>
        <taxon>Metazoa</taxon>
        <taxon>Chordata</taxon>
        <taxon>Craniata</taxon>
        <taxon>Vertebrata</taxon>
        <taxon>Euteleostomi</taxon>
        <taxon>Mammalia</taxon>
        <taxon>Eutheria</taxon>
        <taxon>Euarchontoglires</taxon>
        <taxon>Dermoptera</taxon>
        <taxon>Cynocephalidae</taxon>
        <taxon>Galeopterus</taxon>
    </lineage>
</organism>
<keyword evidence="12" id="KW-0805">Transcription regulation</keyword>
<dbReference type="InterPro" id="IPR001881">
    <property type="entry name" value="EGF-like_Ca-bd_dom"/>
</dbReference>
<dbReference type="Pfam" id="PF06816">
    <property type="entry name" value="NOD"/>
    <property type="match status" value="1"/>
</dbReference>
<dbReference type="SUPFAM" id="SSF57184">
    <property type="entry name" value="Growth factor receptor domain"/>
    <property type="match status" value="2"/>
</dbReference>
<dbReference type="SMART" id="SM00004">
    <property type="entry name" value="NL"/>
    <property type="match status" value="3"/>
</dbReference>
<evidence type="ECO:0000256" key="4">
    <source>
        <dbReference type="ARBA" id="ARBA00022473"/>
    </source>
</evidence>
<dbReference type="PRINTS" id="PR01983">
    <property type="entry name" value="NOTCH"/>
</dbReference>
<feature type="disulfide bond" evidence="20">
    <location>
        <begin position="226"/>
        <end position="235"/>
    </location>
</feature>
<dbReference type="CDD" id="cd00054">
    <property type="entry name" value="EGF_CA"/>
    <property type="match status" value="8"/>
</dbReference>
<evidence type="ECO:0000256" key="18">
    <source>
        <dbReference type="ARBA" id="ARBA00023180"/>
    </source>
</evidence>
<keyword evidence="8" id="KW-0677">Repeat</keyword>
<evidence type="ECO:0000256" key="5">
    <source>
        <dbReference type="ARBA" id="ARBA00022475"/>
    </source>
</evidence>
<dbReference type="PRINTS" id="PR01452">
    <property type="entry name" value="LNOTCHREPEAT"/>
</dbReference>
<dbReference type="Proteomes" id="UP000694923">
    <property type="component" value="Unplaced"/>
</dbReference>
<evidence type="ECO:0000256" key="9">
    <source>
        <dbReference type="ARBA" id="ARBA00022782"/>
    </source>
</evidence>
<dbReference type="InterPro" id="IPR051022">
    <property type="entry name" value="Notch_Cell-Fate_Det"/>
</dbReference>
<feature type="disulfide bond" evidence="20">
    <location>
        <begin position="262"/>
        <end position="271"/>
    </location>
</feature>
<evidence type="ECO:0000313" key="23">
    <source>
        <dbReference type="Proteomes" id="UP000694923"/>
    </source>
</evidence>
<feature type="disulfide bond" evidence="20">
    <location>
        <begin position="129"/>
        <end position="139"/>
    </location>
</feature>
<evidence type="ECO:0000256" key="15">
    <source>
        <dbReference type="ARBA" id="ARBA00023157"/>
    </source>
</evidence>
<dbReference type="GeneID" id="103582811"/>
<evidence type="ECO:0000256" key="3">
    <source>
        <dbReference type="ARBA" id="ARBA00005847"/>
    </source>
</evidence>
<feature type="disulfide bond" evidence="20">
    <location>
        <begin position="188"/>
        <end position="197"/>
    </location>
</feature>
<feature type="disulfide bond" evidence="20">
    <location>
        <begin position="36"/>
        <end position="45"/>
    </location>
</feature>
<feature type="domain" description="EGF-like" evidence="21">
    <location>
        <begin position="48"/>
        <end position="85"/>
    </location>
</feature>
<dbReference type="RefSeq" id="XP_008562525.1">
    <property type="nucleotide sequence ID" value="XM_008564303.1"/>
</dbReference>
<evidence type="ECO:0000256" key="17">
    <source>
        <dbReference type="ARBA" id="ARBA00023163"/>
    </source>
</evidence>
<evidence type="ECO:0000256" key="8">
    <source>
        <dbReference type="ARBA" id="ARBA00022737"/>
    </source>
</evidence>
<dbReference type="SMART" id="SM01339">
    <property type="entry name" value="NODP"/>
    <property type="match status" value="1"/>
</dbReference>
<dbReference type="Pfam" id="PF12661">
    <property type="entry name" value="hEGF"/>
    <property type="match status" value="3"/>
</dbReference>
<evidence type="ECO:0000256" key="20">
    <source>
        <dbReference type="PROSITE-ProRule" id="PRU00076"/>
    </source>
</evidence>
<dbReference type="InterPro" id="IPR013032">
    <property type="entry name" value="EGF-like_CS"/>
</dbReference>
<comment type="caution">
    <text evidence="20">Lacks conserved residue(s) required for the propagation of feature annotation.</text>
</comment>
<dbReference type="Gene3D" id="3.30.70.3310">
    <property type="match status" value="1"/>
</dbReference>
<keyword evidence="14" id="KW-0472">Membrane</keyword>
<keyword evidence="9" id="KW-0221">Differentiation</keyword>
<keyword evidence="10" id="KW-0914">Notch signaling pathway</keyword>
<reference evidence="24" key="1">
    <citation type="submission" date="2025-08" db="UniProtKB">
        <authorList>
            <consortium name="RefSeq"/>
        </authorList>
    </citation>
    <scope>IDENTIFICATION</scope>
</reference>
<dbReference type="PROSITE" id="PS50026">
    <property type="entry name" value="EGF_3"/>
    <property type="match status" value="10"/>
</dbReference>
<feature type="disulfide bond" evidence="20">
    <location>
        <begin position="417"/>
        <end position="426"/>
    </location>
</feature>
<sequence length="741" mass="78194">RLGGHQCELLSPCTLNPCEHGGHCESAPGQLTVCSCPSGWQGPRCQQDVDECAGPSPCGPHGSCANLEGSFSCTCHGGYTGPSCDQDIDDCGPNPCLNGGSCQDGVGSFSCSCLPGFAGPRCARDVDECLSSPCGPGTCTDHVASFTCTCPPGYGGFHCERNLPDCSPSSCFNGGTCVDGVNSFSCRCRPGYTGAHCQHEADPCLSRPCLHGGVCSAAQPGYRCACPEGFTRTQCQTLVDGCSRASCQNGGRCVQTGAYCLCPPGWSGRLCDIRSLPCREAAAQIGMLSDVCNGARKRGEGVAASVPDARVLFSGPCRHGGTCRGYMGGYVCECPAGYTGDDCEDDVDECVSQPCQRGGSCIDLMARYLCSCHPGTLGVLCEINEDDCGPGPPLDSGPRCLHNGTCVDLVGGFRCSCPPGYTGMRCEADINECRSGACPCRTQVGAPAAFAMLASQVPAVRLCGLWEKSGGVASGEGVALGEQGPMYEKYCADHFADGRCDQGCNMEECGWDGLDCAGEVPALLARGVLVLTVLLPPEELLRSSADFLQRLSAILRTSLRFRLDAHGQAMVFPYHRPSPGSEPRARRELAPEVIRVSEEPRCPRAACQAKRGDKRCDRECNSPGCGWDGGDCSLSVGDPWRQCEALQCWRLFNNSRCDPACSSPACLYDNFDCHAGGRLGDMVGGDGSSEPGLMLEIDNWLCLQSPENDHCFPDAQSTADYLGALSAVERLDFPYPLRDVR</sequence>
<dbReference type="PROSITE" id="PS01186">
    <property type="entry name" value="EGF_2"/>
    <property type="match status" value="9"/>
</dbReference>
<comment type="subcellular location">
    <subcellularLocation>
        <location evidence="2">Cell membrane</location>
        <topology evidence="2">Single-pass type I membrane protein</topology>
    </subcellularLocation>
    <subcellularLocation>
        <location evidence="1">Nucleus</location>
    </subcellularLocation>
</comment>
<dbReference type="InterPro" id="IPR000800">
    <property type="entry name" value="Notch_dom"/>
</dbReference>
<evidence type="ECO:0000256" key="1">
    <source>
        <dbReference type="ARBA" id="ARBA00004123"/>
    </source>
</evidence>
<feature type="domain" description="LNR" evidence="22">
    <location>
        <begin position="602"/>
        <end position="642"/>
    </location>
</feature>
<evidence type="ECO:0000256" key="10">
    <source>
        <dbReference type="ARBA" id="ARBA00022976"/>
    </source>
</evidence>
<keyword evidence="23" id="KW-1185">Reference proteome</keyword>
<feature type="disulfide bond" evidence="20">
    <location>
        <begin position="113"/>
        <end position="122"/>
    </location>
</feature>
<feature type="domain" description="EGF-like" evidence="21">
    <location>
        <begin position="346"/>
        <end position="382"/>
    </location>
</feature>
<keyword evidence="5" id="KW-1003">Cell membrane</keyword>
<dbReference type="PRINTS" id="PR00010">
    <property type="entry name" value="EGFBLOOD"/>
</dbReference>
<feature type="domain" description="EGF-like" evidence="21">
    <location>
        <begin position="200"/>
        <end position="236"/>
    </location>
</feature>
<evidence type="ECO:0000259" key="21">
    <source>
        <dbReference type="PROSITE" id="PS50026"/>
    </source>
</evidence>
<accession>A0ABM0Q2D4</accession>
<dbReference type="PANTHER" id="PTHR24049:SF30">
    <property type="match status" value="1"/>
</dbReference>
<feature type="domain" description="LNR" evidence="22">
    <location>
        <begin position="643"/>
        <end position="673"/>
    </location>
</feature>
<keyword evidence="19" id="KW-0539">Nucleus</keyword>
<dbReference type="InterPro" id="IPR010660">
    <property type="entry name" value="Notch_NOD_dom"/>
</dbReference>
<dbReference type="InterPro" id="IPR009030">
    <property type="entry name" value="Growth_fac_rcpt_cys_sf"/>
</dbReference>
<gene>
    <name evidence="24" type="primary">LOC103582811</name>
</gene>
<dbReference type="PROSITE" id="PS01187">
    <property type="entry name" value="EGF_CA"/>
    <property type="match status" value="3"/>
</dbReference>
<dbReference type="InterPro" id="IPR035993">
    <property type="entry name" value="Notch-like_dom_sf"/>
</dbReference>
<evidence type="ECO:0000313" key="24">
    <source>
        <dbReference type="RefSeq" id="XP_008562525.1"/>
    </source>
</evidence>
<evidence type="ECO:0000256" key="7">
    <source>
        <dbReference type="ARBA" id="ARBA00022692"/>
    </source>
</evidence>
<dbReference type="PROSITE" id="PS00010">
    <property type="entry name" value="ASX_HYDROXYL"/>
    <property type="match status" value="6"/>
</dbReference>
<evidence type="ECO:0000256" key="6">
    <source>
        <dbReference type="ARBA" id="ARBA00022536"/>
    </source>
</evidence>
<evidence type="ECO:0000256" key="13">
    <source>
        <dbReference type="ARBA" id="ARBA00023043"/>
    </source>
</evidence>
<dbReference type="SUPFAM" id="SSF57196">
    <property type="entry name" value="EGF/Laminin"/>
    <property type="match status" value="4"/>
</dbReference>
<feature type="domain" description="LNR" evidence="22">
    <location>
        <begin position="483"/>
        <end position="521"/>
    </location>
</feature>
<evidence type="ECO:0000256" key="19">
    <source>
        <dbReference type="ARBA" id="ARBA00023242"/>
    </source>
</evidence>
<dbReference type="SMART" id="SM01338">
    <property type="entry name" value="NOD"/>
    <property type="match status" value="1"/>
</dbReference>
<evidence type="ECO:0000256" key="11">
    <source>
        <dbReference type="ARBA" id="ARBA00022989"/>
    </source>
</evidence>
<keyword evidence="7" id="KW-0812">Transmembrane</keyword>
<keyword evidence="11" id="KW-1133">Transmembrane helix</keyword>
<evidence type="ECO:0000256" key="12">
    <source>
        <dbReference type="ARBA" id="ARBA00023015"/>
    </source>
</evidence>
<proteinExistence type="inferred from homology"/>
<keyword evidence="16" id="KW-0010">Activator</keyword>
<keyword evidence="13" id="KW-0040">ANK repeat</keyword>
<feature type="disulfide bond" evidence="20">
    <location>
        <begin position="150"/>
        <end position="159"/>
    </location>
</feature>